<feature type="region of interest" description="Disordered" evidence="1">
    <location>
        <begin position="95"/>
        <end position="121"/>
    </location>
</feature>
<name>A0AAV4CUJ9_9GAST</name>
<dbReference type="PANTHER" id="PTHR46888:SF1">
    <property type="entry name" value="RIBONUCLEASE H"/>
    <property type="match status" value="1"/>
</dbReference>
<dbReference type="InterPro" id="IPR038269">
    <property type="entry name" value="SCAN_sf"/>
</dbReference>
<dbReference type="EMBL" id="BLXT01006999">
    <property type="protein sequence ID" value="GFO35587.1"/>
    <property type="molecule type" value="Genomic_DNA"/>
</dbReference>
<gene>
    <name evidence="2" type="ORF">PoB_006209200</name>
</gene>
<evidence type="ECO:0000313" key="2">
    <source>
        <dbReference type="EMBL" id="GFO35587.1"/>
    </source>
</evidence>
<protein>
    <submittedName>
        <fullName evidence="2">Uncharacterized protein</fullName>
    </submittedName>
</protein>
<feature type="compositionally biased region" description="Basic and acidic residues" evidence="1">
    <location>
        <begin position="106"/>
        <end position="117"/>
    </location>
</feature>
<dbReference type="Gene3D" id="1.10.4020.10">
    <property type="entry name" value="DNA breaking-rejoining enzymes"/>
    <property type="match status" value="1"/>
</dbReference>
<comment type="caution">
    <text evidence="2">The sequence shown here is derived from an EMBL/GenBank/DDBJ whole genome shotgun (WGS) entry which is preliminary data.</text>
</comment>
<evidence type="ECO:0000313" key="3">
    <source>
        <dbReference type="Proteomes" id="UP000735302"/>
    </source>
</evidence>
<dbReference type="AlphaFoldDB" id="A0AAV4CUJ9"/>
<dbReference type="PANTHER" id="PTHR46888">
    <property type="entry name" value="ZINC KNUCKLE DOMAINCONTAINING PROTEIN-RELATED"/>
    <property type="match status" value="1"/>
</dbReference>
<keyword evidence="3" id="KW-1185">Reference proteome</keyword>
<reference evidence="2 3" key="1">
    <citation type="journal article" date="2021" name="Elife">
        <title>Chloroplast acquisition without the gene transfer in kleptoplastic sea slugs, Plakobranchus ocellatus.</title>
        <authorList>
            <person name="Maeda T."/>
            <person name="Takahashi S."/>
            <person name="Yoshida T."/>
            <person name="Shimamura S."/>
            <person name="Takaki Y."/>
            <person name="Nagai Y."/>
            <person name="Toyoda A."/>
            <person name="Suzuki Y."/>
            <person name="Arimoto A."/>
            <person name="Ishii H."/>
            <person name="Satoh N."/>
            <person name="Nishiyama T."/>
            <person name="Hasebe M."/>
            <person name="Maruyama T."/>
            <person name="Minagawa J."/>
            <person name="Obokata J."/>
            <person name="Shigenobu S."/>
        </authorList>
    </citation>
    <scope>NUCLEOTIDE SEQUENCE [LARGE SCALE GENOMIC DNA]</scope>
</reference>
<sequence>MDTGTVIFKLEEGESAEMFIVRIKTYLKRLVELGRTKRTYDPLRNLFVREQFMDACPEDLAMYVSEKVLRDLGNFSKEADLYLLTLKRDLYDQPRRSGARPMMETVRPREHEKRDGDDQCAGELKTRTNNQRSCFKCKDSVISLETAHIQAS</sequence>
<accession>A0AAV4CUJ9</accession>
<organism evidence="2 3">
    <name type="scientific">Plakobranchus ocellatus</name>
    <dbReference type="NCBI Taxonomy" id="259542"/>
    <lineage>
        <taxon>Eukaryota</taxon>
        <taxon>Metazoa</taxon>
        <taxon>Spiralia</taxon>
        <taxon>Lophotrochozoa</taxon>
        <taxon>Mollusca</taxon>
        <taxon>Gastropoda</taxon>
        <taxon>Heterobranchia</taxon>
        <taxon>Euthyneura</taxon>
        <taxon>Panpulmonata</taxon>
        <taxon>Sacoglossa</taxon>
        <taxon>Placobranchoidea</taxon>
        <taxon>Plakobranchidae</taxon>
        <taxon>Plakobranchus</taxon>
    </lineage>
</organism>
<dbReference type="Proteomes" id="UP000735302">
    <property type="component" value="Unassembled WGS sequence"/>
</dbReference>
<evidence type="ECO:0000256" key="1">
    <source>
        <dbReference type="SAM" id="MobiDB-lite"/>
    </source>
</evidence>
<proteinExistence type="predicted"/>